<dbReference type="InterPro" id="IPR049452">
    <property type="entry name" value="Anoctamin_TM"/>
</dbReference>
<keyword evidence="13" id="KW-1185">Reference proteome</keyword>
<comment type="similarity">
    <text evidence="2 8">Belongs to the anoctamin family.</text>
</comment>
<evidence type="ECO:0000256" key="2">
    <source>
        <dbReference type="ARBA" id="ARBA00009671"/>
    </source>
</evidence>
<evidence type="ECO:0000256" key="5">
    <source>
        <dbReference type="ARBA" id="ARBA00022989"/>
    </source>
</evidence>
<dbReference type="PANTHER" id="PTHR12308:SF13">
    <property type="entry name" value="ANOCTAMIN-1"/>
    <property type="match status" value="1"/>
</dbReference>
<feature type="region of interest" description="Disordered" evidence="9">
    <location>
        <begin position="1"/>
        <end position="52"/>
    </location>
</feature>
<evidence type="ECO:0000259" key="11">
    <source>
        <dbReference type="Pfam" id="PF16178"/>
    </source>
</evidence>
<evidence type="ECO:0000256" key="4">
    <source>
        <dbReference type="ARBA" id="ARBA00022692"/>
    </source>
</evidence>
<comment type="subcellular location">
    <subcellularLocation>
        <location evidence="1">Cell membrane</location>
        <topology evidence="1">Multi-pass membrane protein</topology>
    </subcellularLocation>
    <subcellularLocation>
        <location evidence="8">Membrane</location>
        <topology evidence="8">Multi-pass membrane protein</topology>
    </subcellularLocation>
</comment>
<feature type="transmembrane region" description="Helical" evidence="8">
    <location>
        <begin position="609"/>
        <end position="633"/>
    </location>
</feature>
<keyword evidence="3" id="KW-1003">Cell membrane</keyword>
<proteinExistence type="inferred from homology"/>
<accession>A0A9D3PV95</accession>
<dbReference type="PANTHER" id="PTHR12308">
    <property type="entry name" value="ANOCTAMIN"/>
    <property type="match status" value="1"/>
</dbReference>
<reference evidence="12" key="1">
    <citation type="submission" date="2021-01" db="EMBL/GenBank/DDBJ databases">
        <authorList>
            <person name="Zahm M."/>
            <person name="Roques C."/>
            <person name="Cabau C."/>
            <person name="Klopp C."/>
            <person name="Donnadieu C."/>
            <person name="Jouanno E."/>
            <person name="Lampietro C."/>
            <person name="Louis A."/>
            <person name="Herpin A."/>
            <person name="Echchiki A."/>
            <person name="Berthelot C."/>
            <person name="Parey E."/>
            <person name="Roest-Crollius H."/>
            <person name="Braasch I."/>
            <person name="Postlethwait J."/>
            <person name="Bobe J."/>
            <person name="Montfort J."/>
            <person name="Bouchez O."/>
            <person name="Begum T."/>
            <person name="Mejri S."/>
            <person name="Adams A."/>
            <person name="Chen W.-J."/>
            <person name="Guiguen Y."/>
        </authorList>
    </citation>
    <scope>NUCLEOTIDE SEQUENCE</scope>
    <source>
        <strain evidence="12">YG-15Mar2019-1</strain>
        <tissue evidence="12">Brain</tissue>
    </source>
</reference>
<feature type="transmembrane region" description="Helical" evidence="8">
    <location>
        <begin position="653"/>
        <end position="674"/>
    </location>
</feature>
<protein>
    <recommendedName>
        <fullName evidence="8">Anoctamin</fullName>
    </recommendedName>
</protein>
<keyword evidence="6 8" id="KW-0472">Membrane</keyword>
<keyword evidence="4 8" id="KW-0812">Transmembrane</keyword>
<evidence type="ECO:0000313" key="12">
    <source>
        <dbReference type="EMBL" id="KAG7467944.1"/>
    </source>
</evidence>
<sequence>MDGNGAGPRKNAQNHDAKGSGKTFLVHNRSGNHLPEQEQQSAMKGDEKYSPVPLSEKGVDIINIKGIEDIGDVQQDSILLNSLSPEESAQCRQGLYFQDGLRRVDYVLTYHVKKPSGSRSRRHSSRLTDNALARSLRRSLERSLRRGRAPPPPRNDPEAAAQEHSLDYHEDDKRFRRDEFEGNLREMGLELEKDEDTKTPGVGYVKIHAPWHVLCREAEFMKLKMPTKKVYEVKQGSNLVEKINAFIHKVTEPLHPKVEENRIQHVKHLSYPFSREKKHLFDLSDRDSFFDSKTRSSIVFEILKRTKCTRAKYIMGITSLLANGVYMAAYPLHDGDIDGENVDPNDRKLLREEWASYSVFYKYQPIGLIRKYFGEKIGLYFAWLGVYTQMLIPASLVGVIVFLYGCATVDDDIPSMEICDSRNNITMCPLCDRACSYWKLNTACGTARASHLFDNPATVFFSIFMALWAAMFMEHWKRRQMRLNYIWDLTGFEDEEDHPRAEYEFRVMQKSLRKERKSHRISKPPEIVEEPTNKWKETVQTAMAGLKLTEKEKLTCRDRLPAYMTNLVMMLLMIGVTFAIVFGVILYRISTKAALHMSSNPTTRSNVRVTVKATAAIINLVIILILDEVYGAIARWLTTLEVPKSDKSFEERLIFKTFILKFVNAFTPIIYIAFFRGRLVGRPGSYLYVFESYRMEECAHGGCLMELCIQLSITMLGKQLIQNNLFEIGIPKLKKLIRYIKSKRGTFQEEEHDKKLQRYETDYFLEPFSGLTPEYMEMIIQFGFVTLFVASFPLAPLFALLNNIIEIRLDAKKFVAELRRPVAARAKDIGIWYNILRGVAKVAVIINAFVISFTSDFIPRLVYQYMYSPDGSMHGFVNHTLSYFNVSHFQEGKEPVDPFFLGYPVEICRYKDYREPPWSQTPYEISKEFWAVLAVRLAFVIVFQNVVMLMSDIVDWLIPDIPKDISLQIHKEKILLVELFMKEEQGKAQIADSMGPRGGKDSCNNHSPAARPRSAAHTHDSGV</sequence>
<feature type="transmembrane region" description="Helical" evidence="8">
    <location>
        <begin position="457"/>
        <end position="473"/>
    </location>
</feature>
<evidence type="ECO:0000256" key="1">
    <source>
        <dbReference type="ARBA" id="ARBA00004651"/>
    </source>
</evidence>
<evidence type="ECO:0000256" key="3">
    <source>
        <dbReference type="ARBA" id="ARBA00022475"/>
    </source>
</evidence>
<keyword evidence="7" id="KW-0325">Glycoprotein</keyword>
<feature type="region of interest" description="Disordered" evidence="9">
    <location>
        <begin position="138"/>
        <end position="172"/>
    </location>
</feature>
<feature type="transmembrane region" description="Helical" evidence="8">
    <location>
        <begin position="380"/>
        <end position="404"/>
    </location>
</feature>
<comment type="caution">
    <text evidence="12">The sequence shown here is derived from an EMBL/GenBank/DDBJ whole genome shotgun (WGS) entry which is preliminary data.</text>
</comment>
<evidence type="ECO:0000256" key="8">
    <source>
        <dbReference type="RuleBase" id="RU280814"/>
    </source>
</evidence>
<dbReference type="Pfam" id="PF16178">
    <property type="entry name" value="Anoct_dimer"/>
    <property type="match status" value="1"/>
</dbReference>
<dbReference type="AlphaFoldDB" id="A0A9D3PV95"/>
<dbReference type="OrthoDB" id="296386at2759"/>
<dbReference type="Pfam" id="PF04547">
    <property type="entry name" value="Anoctamin"/>
    <property type="match status" value="1"/>
</dbReference>
<dbReference type="GO" id="GO:0005886">
    <property type="term" value="C:plasma membrane"/>
    <property type="evidence" value="ECO:0007669"/>
    <property type="project" value="UniProtKB-SubCell"/>
</dbReference>
<gene>
    <name evidence="12" type="ORF">MATL_G00137540</name>
</gene>
<dbReference type="EMBL" id="JAFDVH010000011">
    <property type="protein sequence ID" value="KAG7467944.1"/>
    <property type="molecule type" value="Genomic_DNA"/>
</dbReference>
<comment type="caution">
    <text evidence="8">Lacks conserved residue(s) required for the propagation of feature annotation.</text>
</comment>
<name>A0A9D3PV95_MEGAT</name>
<evidence type="ECO:0000256" key="9">
    <source>
        <dbReference type="SAM" id="MobiDB-lite"/>
    </source>
</evidence>
<evidence type="ECO:0000259" key="10">
    <source>
        <dbReference type="Pfam" id="PF04547"/>
    </source>
</evidence>
<dbReference type="InterPro" id="IPR007632">
    <property type="entry name" value="Anoctamin"/>
</dbReference>
<feature type="transmembrane region" description="Helical" evidence="8">
    <location>
        <begin position="778"/>
        <end position="801"/>
    </location>
</feature>
<evidence type="ECO:0000256" key="6">
    <source>
        <dbReference type="ARBA" id="ARBA00023136"/>
    </source>
</evidence>
<dbReference type="InterPro" id="IPR032394">
    <property type="entry name" value="Anoct_dimer"/>
</dbReference>
<dbReference type="GO" id="GO:0046983">
    <property type="term" value="F:protein dimerization activity"/>
    <property type="evidence" value="ECO:0007669"/>
    <property type="project" value="InterPro"/>
</dbReference>
<feature type="transmembrane region" description="Helical" evidence="8">
    <location>
        <begin position="567"/>
        <end position="589"/>
    </location>
</feature>
<keyword evidence="5 8" id="KW-1133">Transmembrane helix</keyword>
<feature type="domain" description="Anoctamin dimerisation" evidence="11">
    <location>
        <begin position="96"/>
        <end position="366"/>
    </location>
</feature>
<organism evidence="12 13">
    <name type="scientific">Megalops atlanticus</name>
    <name type="common">Tarpon</name>
    <name type="synonym">Clupea gigantea</name>
    <dbReference type="NCBI Taxonomy" id="7932"/>
    <lineage>
        <taxon>Eukaryota</taxon>
        <taxon>Metazoa</taxon>
        <taxon>Chordata</taxon>
        <taxon>Craniata</taxon>
        <taxon>Vertebrata</taxon>
        <taxon>Euteleostomi</taxon>
        <taxon>Actinopterygii</taxon>
        <taxon>Neopterygii</taxon>
        <taxon>Teleostei</taxon>
        <taxon>Elopiformes</taxon>
        <taxon>Megalopidae</taxon>
        <taxon>Megalops</taxon>
    </lineage>
</organism>
<feature type="region of interest" description="Disordered" evidence="9">
    <location>
        <begin position="991"/>
        <end position="1023"/>
    </location>
</feature>
<evidence type="ECO:0000256" key="7">
    <source>
        <dbReference type="ARBA" id="ARBA00023180"/>
    </source>
</evidence>
<feature type="domain" description="Anoctamin transmembrane" evidence="10">
    <location>
        <begin position="369"/>
        <end position="972"/>
    </location>
</feature>
<dbReference type="Proteomes" id="UP001046870">
    <property type="component" value="Chromosome 11"/>
</dbReference>
<dbReference type="GO" id="GO:0005229">
    <property type="term" value="F:intracellularly calcium-gated chloride channel activity"/>
    <property type="evidence" value="ECO:0007669"/>
    <property type="project" value="TreeGrafter"/>
</dbReference>
<evidence type="ECO:0000313" key="13">
    <source>
        <dbReference type="Proteomes" id="UP001046870"/>
    </source>
</evidence>